<comment type="caution">
    <text evidence="1">The sequence shown here is derived from an EMBL/GenBank/DDBJ whole genome shotgun (WGS) entry which is preliminary data.</text>
</comment>
<protein>
    <submittedName>
        <fullName evidence="1">Uncharacterized protein</fullName>
    </submittedName>
</protein>
<reference evidence="1" key="1">
    <citation type="submission" date="2021-03" db="EMBL/GenBank/DDBJ databases">
        <title>Draft genome sequence of rust myrtle Austropuccinia psidii MF-1, a brazilian biotype.</title>
        <authorList>
            <person name="Quecine M.C."/>
            <person name="Pachon D.M.R."/>
            <person name="Bonatelli M.L."/>
            <person name="Correr F.H."/>
            <person name="Franceschini L.M."/>
            <person name="Leite T.F."/>
            <person name="Margarido G.R.A."/>
            <person name="Almeida C.A."/>
            <person name="Ferrarezi J.A."/>
            <person name="Labate C.A."/>
        </authorList>
    </citation>
    <scope>NUCLEOTIDE SEQUENCE</scope>
    <source>
        <strain evidence="1">MF-1</strain>
    </source>
</reference>
<proteinExistence type="predicted"/>
<dbReference type="EMBL" id="AVOT02042588">
    <property type="protein sequence ID" value="MBW0538009.1"/>
    <property type="molecule type" value="Genomic_DNA"/>
</dbReference>
<sequence>MICITTVNASVNSHMAQEISWSVPTFHSDTNSIKFMAHIIHLAAKNALGDLTNPNTTSSPIGHQMGLSNLLDKPDGTHLQYDSIIFQIADLGSYLERSPQCCEKLITFVNLACDGSKPTKA</sequence>
<keyword evidence="2" id="KW-1185">Reference proteome</keyword>
<dbReference type="OrthoDB" id="2517293at2759"/>
<organism evidence="1 2">
    <name type="scientific">Austropuccinia psidii MF-1</name>
    <dbReference type="NCBI Taxonomy" id="1389203"/>
    <lineage>
        <taxon>Eukaryota</taxon>
        <taxon>Fungi</taxon>
        <taxon>Dikarya</taxon>
        <taxon>Basidiomycota</taxon>
        <taxon>Pucciniomycotina</taxon>
        <taxon>Pucciniomycetes</taxon>
        <taxon>Pucciniales</taxon>
        <taxon>Sphaerophragmiaceae</taxon>
        <taxon>Austropuccinia</taxon>
    </lineage>
</organism>
<dbReference type="Proteomes" id="UP000765509">
    <property type="component" value="Unassembled WGS sequence"/>
</dbReference>
<dbReference type="AlphaFoldDB" id="A0A9Q3FFH3"/>
<evidence type="ECO:0000313" key="2">
    <source>
        <dbReference type="Proteomes" id="UP000765509"/>
    </source>
</evidence>
<gene>
    <name evidence="1" type="ORF">O181_077724</name>
</gene>
<name>A0A9Q3FFH3_9BASI</name>
<accession>A0A9Q3FFH3</accession>
<evidence type="ECO:0000313" key="1">
    <source>
        <dbReference type="EMBL" id="MBW0538009.1"/>
    </source>
</evidence>